<organism evidence="2 3">
    <name type="scientific">Podospora aff. communis PSN243</name>
    <dbReference type="NCBI Taxonomy" id="3040156"/>
    <lineage>
        <taxon>Eukaryota</taxon>
        <taxon>Fungi</taxon>
        <taxon>Dikarya</taxon>
        <taxon>Ascomycota</taxon>
        <taxon>Pezizomycotina</taxon>
        <taxon>Sordariomycetes</taxon>
        <taxon>Sordariomycetidae</taxon>
        <taxon>Sordariales</taxon>
        <taxon>Podosporaceae</taxon>
        <taxon>Podospora</taxon>
    </lineage>
</organism>
<accession>A0AAV9GQ33</accession>
<evidence type="ECO:0000313" key="2">
    <source>
        <dbReference type="EMBL" id="KAK4450348.1"/>
    </source>
</evidence>
<reference evidence="2" key="1">
    <citation type="journal article" date="2023" name="Mol. Phylogenet. Evol.">
        <title>Genome-scale phylogeny and comparative genomics of the fungal order Sordariales.</title>
        <authorList>
            <person name="Hensen N."/>
            <person name="Bonometti L."/>
            <person name="Westerberg I."/>
            <person name="Brannstrom I.O."/>
            <person name="Guillou S."/>
            <person name="Cros-Aarteil S."/>
            <person name="Calhoun S."/>
            <person name="Haridas S."/>
            <person name="Kuo A."/>
            <person name="Mondo S."/>
            <person name="Pangilinan J."/>
            <person name="Riley R."/>
            <person name="LaButti K."/>
            <person name="Andreopoulos B."/>
            <person name="Lipzen A."/>
            <person name="Chen C."/>
            <person name="Yan M."/>
            <person name="Daum C."/>
            <person name="Ng V."/>
            <person name="Clum A."/>
            <person name="Steindorff A."/>
            <person name="Ohm R.A."/>
            <person name="Martin F."/>
            <person name="Silar P."/>
            <person name="Natvig D.O."/>
            <person name="Lalanne C."/>
            <person name="Gautier V."/>
            <person name="Ament-Velasquez S.L."/>
            <person name="Kruys A."/>
            <person name="Hutchinson M.I."/>
            <person name="Powell A.J."/>
            <person name="Barry K."/>
            <person name="Miller A.N."/>
            <person name="Grigoriev I.V."/>
            <person name="Debuchy R."/>
            <person name="Gladieux P."/>
            <person name="Hiltunen Thoren M."/>
            <person name="Johannesson H."/>
        </authorList>
    </citation>
    <scope>NUCLEOTIDE SEQUENCE</scope>
    <source>
        <strain evidence="2">PSN243</strain>
    </source>
</reference>
<keyword evidence="1" id="KW-0732">Signal</keyword>
<dbReference type="EMBL" id="MU865933">
    <property type="protein sequence ID" value="KAK4450348.1"/>
    <property type="molecule type" value="Genomic_DNA"/>
</dbReference>
<protein>
    <submittedName>
        <fullName evidence="2">Uncharacterized protein</fullName>
    </submittedName>
</protein>
<dbReference type="Proteomes" id="UP001321760">
    <property type="component" value="Unassembled WGS sequence"/>
</dbReference>
<feature type="signal peptide" evidence="1">
    <location>
        <begin position="1"/>
        <end position="19"/>
    </location>
</feature>
<comment type="caution">
    <text evidence="2">The sequence shown here is derived from an EMBL/GenBank/DDBJ whole genome shotgun (WGS) entry which is preliminary data.</text>
</comment>
<reference evidence="2" key="2">
    <citation type="submission" date="2023-05" db="EMBL/GenBank/DDBJ databases">
        <authorList>
            <consortium name="Lawrence Berkeley National Laboratory"/>
            <person name="Steindorff A."/>
            <person name="Hensen N."/>
            <person name="Bonometti L."/>
            <person name="Westerberg I."/>
            <person name="Brannstrom I.O."/>
            <person name="Guillou S."/>
            <person name="Cros-Aarteil S."/>
            <person name="Calhoun S."/>
            <person name="Haridas S."/>
            <person name="Kuo A."/>
            <person name="Mondo S."/>
            <person name="Pangilinan J."/>
            <person name="Riley R."/>
            <person name="Labutti K."/>
            <person name="Andreopoulos B."/>
            <person name="Lipzen A."/>
            <person name="Chen C."/>
            <person name="Yanf M."/>
            <person name="Daum C."/>
            <person name="Ng V."/>
            <person name="Clum A."/>
            <person name="Ohm R."/>
            <person name="Martin F."/>
            <person name="Silar P."/>
            <person name="Natvig D."/>
            <person name="Lalanne C."/>
            <person name="Gautier V."/>
            <person name="Ament-Velasquez S.L."/>
            <person name="Kruys A."/>
            <person name="Hutchinson M.I."/>
            <person name="Powell A.J."/>
            <person name="Barry K."/>
            <person name="Miller A.N."/>
            <person name="Grigoriev I.V."/>
            <person name="Debuchy R."/>
            <person name="Gladieux P."/>
            <person name="Thoren M.H."/>
            <person name="Johannesson H."/>
        </authorList>
    </citation>
    <scope>NUCLEOTIDE SEQUENCE</scope>
    <source>
        <strain evidence="2">PSN243</strain>
    </source>
</reference>
<feature type="chain" id="PRO_5043798995" evidence="1">
    <location>
        <begin position="20"/>
        <end position="160"/>
    </location>
</feature>
<proteinExistence type="predicted"/>
<keyword evidence="3" id="KW-1185">Reference proteome</keyword>
<gene>
    <name evidence="2" type="ORF">QBC34DRAFT_461864</name>
</gene>
<name>A0AAV9GQ33_9PEZI</name>
<evidence type="ECO:0000256" key="1">
    <source>
        <dbReference type="SAM" id="SignalP"/>
    </source>
</evidence>
<dbReference type="AlphaFoldDB" id="A0AAV9GQ33"/>
<evidence type="ECO:0000313" key="3">
    <source>
        <dbReference type="Proteomes" id="UP001321760"/>
    </source>
</evidence>
<sequence>MHSTSLVTISTALLTGTSAAMTLSPRASTVTVLGNVQFATPFCGDASEKPISTSDCTSALAQLFAANCANGLCSVPAVDGPGAESLLTATVGACEVFIGIFVGGGPATFEQASVQAEFPAFIDECVSPAAGMNNGNAIVRSTDGRMTLLFSDGVNTPGPE</sequence>